<protein>
    <submittedName>
        <fullName evidence="3">IS91 family transposase</fullName>
    </submittedName>
</protein>
<dbReference type="GO" id="GO:0003677">
    <property type="term" value="F:DNA binding"/>
    <property type="evidence" value="ECO:0007669"/>
    <property type="project" value="InterPro"/>
</dbReference>
<organism evidence="3 4">
    <name type="scientific">Neorhizobium galegae</name>
    <name type="common">Rhizobium galegae</name>
    <dbReference type="NCBI Taxonomy" id="399"/>
    <lineage>
        <taxon>Bacteria</taxon>
        <taxon>Pseudomonadati</taxon>
        <taxon>Pseudomonadota</taxon>
        <taxon>Alphaproteobacteria</taxon>
        <taxon>Hyphomicrobiales</taxon>
        <taxon>Rhizobiaceae</taxon>
        <taxon>Rhizobium/Agrobacterium group</taxon>
        <taxon>Neorhizobium</taxon>
    </lineage>
</organism>
<dbReference type="EMBL" id="VZUL01000002">
    <property type="protein sequence ID" value="KAB1086921.1"/>
    <property type="molecule type" value="Genomic_DNA"/>
</dbReference>
<dbReference type="GO" id="GO:0006313">
    <property type="term" value="P:DNA transposition"/>
    <property type="evidence" value="ECO:0007669"/>
    <property type="project" value="InterPro"/>
</dbReference>
<feature type="domain" description="Transposase IS801/IS1294" evidence="1">
    <location>
        <begin position="143"/>
        <end position="328"/>
    </location>
</feature>
<dbReference type="PANTHER" id="PTHR37023">
    <property type="entry name" value="TRANSPOSASE"/>
    <property type="match status" value="1"/>
</dbReference>
<dbReference type="InterPro" id="IPR007069">
    <property type="entry name" value="Transposase_32"/>
</dbReference>
<evidence type="ECO:0000313" key="3">
    <source>
        <dbReference type="EMBL" id="KAB1086921.1"/>
    </source>
</evidence>
<reference evidence="3 4" key="1">
    <citation type="submission" date="2019-09" db="EMBL/GenBank/DDBJ databases">
        <title>Genome sequencing of Ng87 strain.</title>
        <authorList>
            <person name="Karasev E.S."/>
            <person name="Andronov E."/>
        </authorList>
    </citation>
    <scope>NUCLEOTIDE SEQUENCE [LARGE SCALE GENOMIC DNA]</scope>
    <source>
        <strain evidence="3 4">Ng87</strain>
    </source>
</reference>
<dbReference type="Proteomes" id="UP000386575">
    <property type="component" value="Unassembled WGS sequence"/>
</dbReference>
<dbReference type="InterPro" id="IPR026889">
    <property type="entry name" value="Zn_Tnp"/>
</dbReference>
<dbReference type="GO" id="GO:0004803">
    <property type="term" value="F:transposase activity"/>
    <property type="evidence" value="ECO:0007669"/>
    <property type="project" value="InterPro"/>
</dbReference>
<dbReference type="Pfam" id="PF14319">
    <property type="entry name" value="Zn_Tnp_IS91"/>
    <property type="match status" value="1"/>
</dbReference>
<evidence type="ECO:0000313" key="4">
    <source>
        <dbReference type="Proteomes" id="UP000386575"/>
    </source>
</evidence>
<dbReference type="AlphaFoldDB" id="A0A6A1TQ41"/>
<dbReference type="PANTHER" id="PTHR37023:SF1">
    <property type="entry name" value="ISSOD25 TRANSPOSASE TNPA_ISSOD25"/>
    <property type="match status" value="1"/>
</dbReference>
<dbReference type="InterPro" id="IPR054832">
    <property type="entry name" value="transpos_IS91"/>
</dbReference>
<comment type="caution">
    <text evidence="3">The sequence shown here is derived from an EMBL/GenBank/DDBJ whole genome shotgun (WGS) entry which is preliminary data.</text>
</comment>
<dbReference type="RefSeq" id="WP_130699715.1">
    <property type="nucleotide sequence ID" value="NZ_VZUL01000002.1"/>
</dbReference>
<dbReference type="NCBIfam" id="NF033538">
    <property type="entry name" value="transpos_IS91"/>
    <property type="match status" value="1"/>
</dbReference>
<feature type="domain" description="Transposase zinc-binding" evidence="2">
    <location>
        <begin position="11"/>
        <end position="101"/>
    </location>
</feature>
<gene>
    <name evidence="3" type="ORF">F4V91_11095</name>
</gene>
<evidence type="ECO:0000259" key="1">
    <source>
        <dbReference type="Pfam" id="PF04986"/>
    </source>
</evidence>
<accession>A0A6A1TQ41</accession>
<evidence type="ECO:0000259" key="2">
    <source>
        <dbReference type="Pfam" id="PF14319"/>
    </source>
</evidence>
<proteinExistence type="predicted"/>
<name>A0A6A1TQ41_NEOGA</name>
<dbReference type="Pfam" id="PF04986">
    <property type="entry name" value="Y2_Tnp"/>
    <property type="match status" value="1"/>
</dbReference>
<sequence length="398" mass="45920">MVRSGPEVADIFRRYGEAYRAQHTSLSTAQRRVMTAIELCRTAALGGHVEACDQCGHRRIAFNSCRDRHCPRCQSLARAQWLEDRRAELLDTQYFHVVFTLPETLAAIAYQNKALVYGLLFRATAETLRTIAADPKHLGAEIGFFAVLHTWGQNLLHHPHLHCVVPGGGFSPDGMRWIACKPGFFLPVRVLSRLFRRLFLEHLEKAFDAGKLQFFSDLQRLNERNAFRRYLAPLRKADWVVYAKPPFAGPEQVLDYVGRYTHRVAISNNRLVDIEDGAVRFRWKDYRHGDRQKVMTVSADEFIRRFLLHVLPEGFHRIRYYGFLGNRYREQKLAHCRDLLGMPVPEPSESQAPKEYRDRYEELTGLSLRQCPACRQGQMITIETFDGVTGPPPYRDTS</sequence>